<evidence type="ECO:0008006" key="4">
    <source>
        <dbReference type="Google" id="ProtNLM"/>
    </source>
</evidence>
<dbReference type="EMBL" id="JAQIZZ010000006">
    <property type="protein sequence ID" value="KAJ5537654.1"/>
    <property type="molecule type" value="Genomic_DNA"/>
</dbReference>
<dbReference type="PANTHER" id="PTHR35040:SF9">
    <property type="entry name" value="4-LIKE CELL SURFACE PROTEIN, PUTATIVE (AFU_ORTHOLOGUE AFUA_4G14080)-RELATED"/>
    <property type="match status" value="1"/>
</dbReference>
<organism evidence="2 3">
    <name type="scientific">Penicillium frequentans</name>
    <dbReference type="NCBI Taxonomy" id="3151616"/>
    <lineage>
        <taxon>Eukaryota</taxon>
        <taxon>Fungi</taxon>
        <taxon>Dikarya</taxon>
        <taxon>Ascomycota</taxon>
        <taxon>Pezizomycotina</taxon>
        <taxon>Eurotiomycetes</taxon>
        <taxon>Eurotiomycetidae</taxon>
        <taxon>Eurotiales</taxon>
        <taxon>Aspergillaceae</taxon>
        <taxon>Penicillium</taxon>
    </lineage>
</organism>
<evidence type="ECO:0000256" key="1">
    <source>
        <dbReference type="SAM" id="Phobius"/>
    </source>
</evidence>
<reference evidence="2 3" key="1">
    <citation type="journal article" date="2023" name="IMA Fungus">
        <title>Comparative genomic study of the Penicillium genus elucidates a diverse pangenome and 15 lateral gene transfer events.</title>
        <authorList>
            <person name="Petersen C."/>
            <person name="Sorensen T."/>
            <person name="Nielsen M.R."/>
            <person name="Sondergaard T.E."/>
            <person name="Sorensen J.L."/>
            <person name="Fitzpatrick D.A."/>
            <person name="Frisvad J.C."/>
            <person name="Nielsen K.L."/>
        </authorList>
    </citation>
    <scope>NUCLEOTIDE SEQUENCE [LARGE SCALE GENOMIC DNA]</scope>
    <source>
        <strain evidence="2 3">IBT 35679</strain>
    </source>
</reference>
<evidence type="ECO:0000313" key="2">
    <source>
        <dbReference type="EMBL" id="KAJ5537654.1"/>
    </source>
</evidence>
<sequence>MESLKRTEGASPPLRRKFNLRRPWCLAGLITAIIVVIIVIVVPLAVILPRKNAHKGKASKVLFPVYIYPETNTTWDPLYNAISTHPELDFVIIVNPSSGPGSSTPSTQYATAVRRLDTYSNVQKVGYVPTHYANRNLTAVLEDVAMYANWTATSTALGMDGIFFDEIPYDWNSTKAEYLTQINEAVKNSSGIQSPHLVIHNPGTIPDSRYDANTTDITVVFEQSYDYFETQEKVLAKTLSASNRTEYSYMLHSVPTMTNHSLKNFVDDLSRRAAYLFLTTLTSDYYESFGSGLEEFCDAVPTKN</sequence>
<evidence type="ECO:0000313" key="3">
    <source>
        <dbReference type="Proteomes" id="UP001220324"/>
    </source>
</evidence>
<proteinExistence type="predicted"/>
<accession>A0AAD6CUI1</accession>
<dbReference type="Proteomes" id="UP001220324">
    <property type="component" value="Unassembled WGS sequence"/>
</dbReference>
<keyword evidence="1" id="KW-0472">Membrane</keyword>
<name>A0AAD6CUI1_9EURO</name>
<dbReference type="InterPro" id="IPR021986">
    <property type="entry name" value="Spherulin4"/>
</dbReference>
<keyword evidence="3" id="KW-1185">Reference proteome</keyword>
<dbReference type="PANTHER" id="PTHR35040">
    <property type="match status" value="1"/>
</dbReference>
<gene>
    <name evidence="2" type="ORF">N7494_007133</name>
</gene>
<feature type="transmembrane region" description="Helical" evidence="1">
    <location>
        <begin position="24"/>
        <end position="48"/>
    </location>
</feature>
<protein>
    <recommendedName>
        <fullName evidence="4">Spherulin-4</fullName>
    </recommendedName>
</protein>
<dbReference type="AlphaFoldDB" id="A0AAD6CUI1"/>
<comment type="caution">
    <text evidence="2">The sequence shown here is derived from an EMBL/GenBank/DDBJ whole genome shotgun (WGS) entry which is preliminary data.</text>
</comment>
<keyword evidence="1" id="KW-1133">Transmembrane helix</keyword>
<keyword evidence="1" id="KW-0812">Transmembrane</keyword>
<dbReference type="Pfam" id="PF12138">
    <property type="entry name" value="Spherulin4"/>
    <property type="match status" value="1"/>
</dbReference>